<evidence type="ECO:0000256" key="3">
    <source>
        <dbReference type="ARBA" id="ARBA00022475"/>
    </source>
</evidence>
<sequence length="218" mass="23875">MSDIAALLTWTNIRFLLEGLGLTLVISALAIACSVVLGAVISIMRGSSSRVLRGFSIAYVELFKNTPLLLWIMFTFFVAQLPPLPAAVLAFTLFTAASVAEIVRGGLASVPAGQYEAAHSQGFSAPQMYLYIILPQALRNMVPALLSQFVTTIKDTSYLWGAMALQELMGRGMILMNSYNSTVQIFAIFALMALIYFIVCFTLSQIVRAYQRRLKGAR</sequence>
<dbReference type="GO" id="GO:0022857">
    <property type="term" value="F:transmembrane transporter activity"/>
    <property type="evidence" value="ECO:0007669"/>
    <property type="project" value="InterPro"/>
</dbReference>
<dbReference type="Gene3D" id="1.10.3720.10">
    <property type="entry name" value="MetI-like"/>
    <property type="match status" value="1"/>
</dbReference>
<dbReference type="CDD" id="cd06261">
    <property type="entry name" value="TM_PBP2"/>
    <property type="match status" value="1"/>
</dbReference>
<reference evidence="8 9" key="1">
    <citation type="journal article" date="2018" name="Elife">
        <title>Discovery and characterization of a prevalent human gut bacterial enzyme sufficient for the inactivation of a family of plant toxins.</title>
        <authorList>
            <person name="Koppel N."/>
            <person name="Bisanz J.E."/>
            <person name="Pandelia M.E."/>
            <person name="Turnbaugh P.J."/>
            <person name="Balskus E.P."/>
        </authorList>
    </citation>
    <scope>NUCLEOTIDE SEQUENCE [LARGE SCALE GENOMIC DNA]</scope>
    <source>
        <strain evidence="8 9">OB21 GAM 11</strain>
    </source>
</reference>
<evidence type="ECO:0000256" key="7">
    <source>
        <dbReference type="RuleBase" id="RU363032"/>
    </source>
</evidence>
<evidence type="ECO:0000256" key="1">
    <source>
        <dbReference type="ARBA" id="ARBA00004651"/>
    </source>
</evidence>
<evidence type="ECO:0000313" key="8">
    <source>
        <dbReference type="EMBL" id="RDC42788.1"/>
    </source>
</evidence>
<dbReference type="NCBIfam" id="TIGR01726">
    <property type="entry name" value="HEQRo_perm_3TM"/>
    <property type="match status" value="1"/>
</dbReference>
<dbReference type="RefSeq" id="WP_114549461.1">
    <property type="nucleotide sequence ID" value="NZ_AP024470.1"/>
</dbReference>
<dbReference type="PANTHER" id="PTHR30614:SF41">
    <property type="entry name" value="INNER MEMBRANE AMINO-ACID ABC TRANSPORTER PERMEASE PROTEIN YHDY"/>
    <property type="match status" value="1"/>
</dbReference>
<dbReference type="EMBL" id="PPUT01000025">
    <property type="protein sequence ID" value="RDC42788.1"/>
    <property type="molecule type" value="Genomic_DNA"/>
</dbReference>
<keyword evidence="6 7" id="KW-0472">Membrane</keyword>
<dbReference type="InterPro" id="IPR035906">
    <property type="entry name" value="MetI-like_sf"/>
</dbReference>
<dbReference type="InterPro" id="IPR000515">
    <property type="entry name" value="MetI-like"/>
</dbReference>
<dbReference type="GO" id="GO:0006865">
    <property type="term" value="P:amino acid transport"/>
    <property type="evidence" value="ECO:0007669"/>
    <property type="project" value="TreeGrafter"/>
</dbReference>
<accession>A0A369NYM7</accession>
<keyword evidence="5 7" id="KW-1133">Transmembrane helix</keyword>
<dbReference type="PANTHER" id="PTHR30614">
    <property type="entry name" value="MEMBRANE COMPONENT OF AMINO ACID ABC TRANSPORTER"/>
    <property type="match status" value="1"/>
</dbReference>
<dbReference type="AlphaFoldDB" id="A0A369NYM7"/>
<comment type="similarity">
    <text evidence="7">Belongs to the binding-protein-dependent transport system permease family.</text>
</comment>
<dbReference type="GO" id="GO:0043190">
    <property type="term" value="C:ATP-binding cassette (ABC) transporter complex"/>
    <property type="evidence" value="ECO:0007669"/>
    <property type="project" value="InterPro"/>
</dbReference>
<dbReference type="SUPFAM" id="SSF161098">
    <property type="entry name" value="MetI-like"/>
    <property type="match status" value="1"/>
</dbReference>
<dbReference type="Pfam" id="PF00528">
    <property type="entry name" value="BPD_transp_1"/>
    <property type="match status" value="1"/>
</dbReference>
<proteinExistence type="inferred from homology"/>
<keyword evidence="3" id="KW-1003">Cell membrane</keyword>
<evidence type="ECO:0000256" key="2">
    <source>
        <dbReference type="ARBA" id="ARBA00022448"/>
    </source>
</evidence>
<name>A0A369NYM7_9ACTN</name>
<keyword evidence="2 7" id="KW-0813">Transport</keyword>
<feature type="transmembrane region" description="Helical" evidence="7">
    <location>
        <begin position="87"/>
        <end position="107"/>
    </location>
</feature>
<evidence type="ECO:0000256" key="5">
    <source>
        <dbReference type="ARBA" id="ARBA00022989"/>
    </source>
</evidence>
<keyword evidence="4 7" id="KW-0812">Transmembrane</keyword>
<dbReference type="Proteomes" id="UP000253805">
    <property type="component" value="Unassembled WGS sequence"/>
</dbReference>
<feature type="transmembrane region" description="Helical" evidence="7">
    <location>
        <begin position="128"/>
        <end position="150"/>
    </location>
</feature>
<evidence type="ECO:0000256" key="4">
    <source>
        <dbReference type="ARBA" id="ARBA00022692"/>
    </source>
</evidence>
<evidence type="ECO:0000313" key="9">
    <source>
        <dbReference type="Proteomes" id="UP000253805"/>
    </source>
</evidence>
<dbReference type="PROSITE" id="PS50928">
    <property type="entry name" value="ABC_TM1"/>
    <property type="match status" value="1"/>
</dbReference>
<feature type="transmembrane region" description="Helical" evidence="7">
    <location>
        <begin position="185"/>
        <end position="210"/>
    </location>
</feature>
<comment type="subcellular location">
    <subcellularLocation>
        <location evidence="1 7">Cell membrane</location>
        <topology evidence="1 7">Multi-pass membrane protein</topology>
    </subcellularLocation>
</comment>
<dbReference type="InterPro" id="IPR010065">
    <property type="entry name" value="AA_ABC_transptr_permease_3TM"/>
</dbReference>
<feature type="transmembrane region" description="Helical" evidence="7">
    <location>
        <begin position="62"/>
        <end position="81"/>
    </location>
</feature>
<protein>
    <submittedName>
        <fullName evidence="8">Amino acid ABC transporter permease</fullName>
    </submittedName>
</protein>
<organism evidence="8 9">
    <name type="scientific">Adlercreutzia equolifaciens subsp. celatus</name>
    <dbReference type="NCBI Taxonomy" id="394340"/>
    <lineage>
        <taxon>Bacteria</taxon>
        <taxon>Bacillati</taxon>
        <taxon>Actinomycetota</taxon>
        <taxon>Coriobacteriia</taxon>
        <taxon>Eggerthellales</taxon>
        <taxon>Eggerthellaceae</taxon>
        <taxon>Adlercreutzia</taxon>
    </lineage>
</organism>
<comment type="caution">
    <text evidence="8">The sequence shown here is derived from an EMBL/GenBank/DDBJ whole genome shotgun (WGS) entry which is preliminary data.</text>
</comment>
<gene>
    <name evidence="8" type="ORF">C1850_09160</name>
</gene>
<evidence type="ECO:0000256" key="6">
    <source>
        <dbReference type="ARBA" id="ARBA00023136"/>
    </source>
</evidence>
<dbReference type="InterPro" id="IPR043429">
    <property type="entry name" value="ArtM/GltK/GlnP/TcyL/YhdX-like"/>
</dbReference>
<feature type="transmembrane region" description="Helical" evidence="7">
    <location>
        <begin position="20"/>
        <end position="41"/>
    </location>
</feature>